<keyword evidence="5 8" id="KW-1133">Transmembrane helix</keyword>
<evidence type="ECO:0000256" key="8">
    <source>
        <dbReference type="SAM" id="Phobius"/>
    </source>
</evidence>
<feature type="transmembrane region" description="Helical" evidence="8">
    <location>
        <begin position="190"/>
        <end position="210"/>
    </location>
</feature>
<feature type="transmembrane region" description="Helical" evidence="8">
    <location>
        <begin position="358"/>
        <end position="382"/>
    </location>
</feature>
<keyword evidence="4 8" id="KW-0812">Transmembrane</keyword>
<dbReference type="GO" id="GO:0008324">
    <property type="term" value="F:monoatomic cation transmembrane transporter activity"/>
    <property type="evidence" value="ECO:0007669"/>
    <property type="project" value="InterPro"/>
</dbReference>
<feature type="transmembrane region" description="Helical" evidence="8">
    <location>
        <begin position="14"/>
        <end position="31"/>
    </location>
</feature>
<keyword evidence="2" id="KW-0813">Transport</keyword>
<protein>
    <submittedName>
        <fullName evidence="9">Potassium uptake protein, TrkH family</fullName>
    </submittedName>
</protein>
<evidence type="ECO:0000256" key="6">
    <source>
        <dbReference type="ARBA" id="ARBA00023065"/>
    </source>
</evidence>
<evidence type="ECO:0000256" key="4">
    <source>
        <dbReference type="ARBA" id="ARBA00022692"/>
    </source>
</evidence>
<dbReference type="GO" id="GO:0030001">
    <property type="term" value="P:metal ion transport"/>
    <property type="evidence" value="ECO:0007669"/>
    <property type="project" value="UniProtKB-ARBA"/>
</dbReference>
<feature type="transmembrane region" description="Helical" evidence="8">
    <location>
        <begin position="125"/>
        <end position="146"/>
    </location>
</feature>
<dbReference type="GO" id="GO:0005886">
    <property type="term" value="C:plasma membrane"/>
    <property type="evidence" value="ECO:0007669"/>
    <property type="project" value="UniProtKB-SubCell"/>
</dbReference>
<keyword evidence="10" id="KW-1185">Reference proteome</keyword>
<feature type="transmembrane region" description="Helical" evidence="8">
    <location>
        <begin position="241"/>
        <end position="259"/>
    </location>
</feature>
<dbReference type="InterPro" id="IPR003445">
    <property type="entry name" value="Cat_transpt"/>
</dbReference>
<sequence>MIRFLLKDSIPKRIAASFAIVILVGSLLLNLPISQIATSQATYFDHLFTTVSMVCVTGLFTQPVAETYNVFGQIICMILMQIGGLGLMSIIAFFLYDSGKKMSLVDKLALQDSLNREDGQDFKKYLTTIFKYTFVIELIAAVILSFRFVPELGTGKGIFTAFFLAISAFCNAGFDNLGSNSLINYATDPLLNLVIAALIILGGIGFSVWFDFKNSYLSMRESTKSKKKKSFYRRLHYHTKIVLWLTGIILLSGTVLTMLTEWNNPNTIGNLSFLDKLLVSFFQTVTMRTAGFASIDYTTAHPTSLLLYSIQMLIGGSPGGTAGGVKTTTFLVVLLFIRSEVYDERMIQFRNHRISQELARKALTIFIVFTTLILTSVFLLSLTDPDAPLLYTLFETISAVCTVGVTANLTPTLSFLGKIVIMLLMFIGRIGPLTVLLSFSNRKKKTLDMKYAKAPLIIG</sequence>
<organism evidence="9 10">
    <name type="scientific">Granulicatella adiacens ATCC 49175</name>
    <dbReference type="NCBI Taxonomy" id="638301"/>
    <lineage>
        <taxon>Bacteria</taxon>
        <taxon>Bacillati</taxon>
        <taxon>Bacillota</taxon>
        <taxon>Bacilli</taxon>
        <taxon>Lactobacillales</taxon>
        <taxon>Carnobacteriaceae</taxon>
        <taxon>Granulicatella</taxon>
    </lineage>
</organism>
<dbReference type="RefSeq" id="WP_005605178.1">
    <property type="nucleotide sequence ID" value="NZ_CP102283.1"/>
</dbReference>
<gene>
    <name evidence="9" type="primary">ktrB</name>
    <name evidence="9" type="ORF">HMPREF0444_0215</name>
</gene>
<proteinExistence type="predicted"/>
<comment type="subcellular location">
    <subcellularLocation>
        <location evidence="1">Cell membrane</location>
        <topology evidence="1">Multi-pass membrane protein</topology>
    </subcellularLocation>
</comment>
<dbReference type="Proteomes" id="UP000005926">
    <property type="component" value="Unassembled WGS sequence"/>
</dbReference>
<dbReference type="HOGENOM" id="CLU_026429_0_1_9"/>
<evidence type="ECO:0000313" key="9">
    <source>
        <dbReference type="EMBL" id="EEW37971.1"/>
    </source>
</evidence>
<evidence type="ECO:0000313" key="10">
    <source>
        <dbReference type="Proteomes" id="UP000005926"/>
    </source>
</evidence>
<evidence type="ECO:0000256" key="1">
    <source>
        <dbReference type="ARBA" id="ARBA00004651"/>
    </source>
</evidence>
<dbReference type="STRING" id="638301.HMPREF0444_0215"/>
<dbReference type="eggNOG" id="COG0168">
    <property type="taxonomic scope" value="Bacteria"/>
</dbReference>
<feature type="transmembrane region" description="Helical" evidence="8">
    <location>
        <begin position="71"/>
        <end position="96"/>
    </location>
</feature>
<dbReference type="EMBL" id="ACKZ01000008">
    <property type="protein sequence ID" value="EEW37971.1"/>
    <property type="molecule type" value="Genomic_DNA"/>
</dbReference>
<name>C8NE70_9LACT</name>
<dbReference type="PANTHER" id="PTHR32024:SF1">
    <property type="entry name" value="KTR SYSTEM POTASSIUM UPTAKE PROTEIN B"/>
    <property type="match status" value="1"/>
</dbReference>
<dbReference type="PANTHER" id="PTHR32024">
    <property type="entry name" value="TRK SYSTEM POTASSIUM UPTAKE PROTEIN TRKG-RELATED"/>
    <property type="match status" value="1"/>
</dbReference>
<dbReference type="AlphaFoldDB" id="C8NE70"/>
<feature type="transmembrane region" description="Helical" evidence="8">
    <location>
        <begin position="310"/>
        <end position="337"/>
    </location>
</feature>
<evidence type="ECO:0000256" key="7">
    <source>
        <dbReference type="ARBA" id="ARBA00023136"/>
    </source>
</evidence>
<evidence type="ECO:0000256" key="5">
    <source>
        <dbReference type="ARBA" id="ARBA00022989"/>
    </source>
</evidence>
<keyword evidence="7 8" id="KW-0472">Membrane</keyword>
<comment type="caution">
    <text evidence="9">The sequence shown here is derived from an EMBL/GenBank/DDBJ whole genome shotgun (WGS) entry which is preliminary data.</text>
</comment>
<keyword evidence="6" id="KW-0406">Ion transport</keyword>
<feature type="transmembrane region" description="Helical" evidence="8">
    <location>
        <begin position="419"/>
        <end position="439"/>
    </location>
</feature>
<dbReference type="Pfam" id="PF02386">
    <property type="entry name" value="TrkH"/>
    <property type="match status" value="1"/>
</dbReference>
<reference evidence="9 10" key="1">
    <citation type="submission" date="2009-08" db="EMBL/GenBank/DDBJ databases">
        <authorList>
            <person name="Muzny D."/>
            <person name="Qin X."/>
            <person name="Deng J."/>
            <person name="Jiang H."/>
            <person name="Liu Y."/>
            <person name="Qu J."/>
            <person name="Song X.-Z."/>
            <person name="Zhang L."/>
            <person name="Thornton R."/>
            <person name="Coyle M."/>
            <person name="Francisco L."/>
            <person name="Jackson L."/>
            <person name="Javaid M."/>
            <person name="Korchina V."/>
            <person name="Kovar C."/>
            <person name="Mata R."/>
            <person name="Mathew T."/>
            <person name="Ngo R."/>
            <person name="Nguyen L."/>
            <person name="Nguyen N."/>
            <person name="Okwuonu G."/>
            <person name="Ongeri F."/>
            <person name="Pham C."/>
            <person name="Simmons D."/>
            <person name="Wilczek-Boney K."/>
            <person name="Hale W."/>
            <person name="Jakkamsetti A."/>
            <person name="Pham P."/>
            <person name="Ruth R."/>
            <person name="San Lucas F."/>
            <person name="Warren J."/>
            <person name="Zhang J."/>
            <person name="Zhao Z."/>
            <person name="Zhou C."/>
            <person name="Zhu D."/>
            <person name="Lee S."/>
            <person name="Bess C."/>
            <person name="Blankenburg K."/>
            <person name="Forbes L."/>
            <person name="Fu Q."/>
            <person name="Gubbala S."/>
            <person name="Hirani K."/>
            <person name="Jayaseelan J.C."/>
            <person name="Lara F."/>
            <person name="Munidasa M."/>
            <person name="Palculict T."/>
            <person name="Patil S."/>
            <person name="Pu L.-L."/>
            <person name="Saada N."/>
            <person name="Tang L."/>
            <person name="Weissenberger G."/>
            <person name="Zhu Y."/>
            <person name="Hemphill L."/>
            <person name="Shang Y."/>
            <person name="Youmans B."/>
            <person name="Ayvaz T."/>
            <person name="Ross M."/>
            <person name="Santibanez J."/>
            <person name="Aqrawi P."/>
            <person name="Gross S."/>
            <person name="Joshi V."/>
            <person name="Fowler G."/>
            <person name="Nazareth L."/>
            <person name="Reid J."/>
            <person name="Worley K."/>
            <person name="Petrosino J."/>
            <person name="Highlander S."/>
            <person name="Gibbs R."/>
        </authorList>
    </citation>
    <scope>NUCLEOTIDE SEQUENCE [LARGE SCALE GENOMIC DNA]</scope>
    <source>
        <strain evidence="9 10">ATCC 49175</strain>
    </source>
</reference>
<feature type="transmembrane region" description="Helical" evidence="8">
    <location>
        <begin position="158"/>
        <end position="178"/>
    </location>
</feature>
<evidence type="ECO:0000256" key="2">
    <source>
        <dbReference type="ARBA" id="ARBA00022448"/>
    </source>
</evidence>
<evidence type="ECO:0000256" key="3">
    <source>
        <dbReference type="ARBA" id="ARBA00022475"/>
    </source>
</evidence>
<accession>C8NE70</accession>
<dbReference type="GeneID" id="78411518"/>
<keyword evidence="3" id="KW-1003">Cell membrane</keyword>
<feature type="transmembrane region" description="Helical" evidence="8">
    <location>
        <begin position="43"/>
        <end position="65"/>
    </location>
</feature>